<keyword evidence="2" id="KW-1185">Reference proteome</keyword>
<dbReference type="RefSeq" id="WP_223164847.1">
    <property type="nucleotide sequence ID" value="NZ_WHJH01000054.1"/>
</dbReference>
<accession>A0ABX0P151</accession>
<dbReference type="Proteomes" id="UP000609726">
    <property type="component" value="Unassembled WGS sequence"/>
</dbReference>
<evidence type="ECO:0000313" key="1">
    <source>
        <dbReference type="EMBL" id="NHZ92822.1"/>
    </source>
</evidence>
<comment type="caution">
    <text evidence="1">The sequence shown here is derived from an EMBL/GenBank/DDBJ whole genome shotgun (WGS) entry which is preliminary data.</text>
</comment>
<protein>
    <submittedName>
        <fullName evidence="1">Uncharacterized protein</fullName>
    </submittedName>
</protein>
<reference evidence="1 2" key="1">
    <citation type="submission" date="2019-10" db="EMBL/GenBank/DDBJ databases">
        <title>Taxonomy of Antarctic Massilia spp.: description of Massilia rubra sp. nov., Massilia aquatica sp. nov., Massilia mucilaginosa sp. nov., Massilia frigida sp. nov. isolated from streams, lakes and regoliths.</title>
        <authorList>
            <person name="Holochova P."/>
            <person name="Sedlacek I."/>
            <person name="Kralova S."/>
            <person name="Maslanova I."/>
            <person name="Busse H.-J."/>
            <person name="Stankova E."/>
            <person name="Vrbovska V."/>
            <person name="Kovarovic V."/>
            <person name="Bartak M."/>
            <person name="Svec P."/>
            <person name="Pantucek R."/>
        </authorList>
    </citation>
    <scope>NUCLEOTIDE SEQUENCE [LARGE SCALE GENOMIC DNA]</scope>
    <source>
        <strain evidence="1 2">CCM 8733</strain>
    </source>
</reference>
<dbReference type="EMBL" id="WHJH01000054">
    <property type="protein sequence ID" value="NHZ92822.1"/>
    <property type="molecule type" value="Genomic_DNA"/>
</dbReference>
<organism evidence="1 2">
    <name type="scientific">Massilia mucilaginosa</name>
    <dbReference type="NCBI Taxonomy" id="2609282"/>
    <lineage>
        <taxon>Bacteria</taxon>
        <taxon>Pseudomonadati</taxon>
        <taxon>Pseudomonadota</taxon>
        <taxon>Betaproteobacteria</taxon>
        <taxon>Burkholderiales</taxon>
        <taxon>Oxalobacteraceae</taxon>
        <taxon>Telluria group</taxon>
        <taxon>Massilia</taxon>
    </lineage>
</organism>
<evidence type="ECO:0000313" key="2">
    <source>
        <dbReference type="Proteomes" id="UP000609726"/>
    </source>
</evidence>
<name>A0ABX0P151_9BURK</name>
<proteinExistence type="predicted"/>
<gene>
    <name evidence="1" type="ORF">F2P45_28000</name>
</gene>
<sequence length="365" mass="39847">MIDKHSTAERGRLKGIKQGSLAILSQARFTSGLPENTNSRSLNMADVSQIRGPRFERLPPLRVSRLFFYGLHGGPDGRIRSAAAIGLLNADGLNFAHVYSPGTFGHWSGVHRATQDGWLLFLDEDGRAATGRIAPDFRFVQAKTYPAGAHPGWTRVAVDGNGELLLTSALSGGRSTVGFGQLESDGTLIVWWRSHVALAHPDKLLGLPRAHAWLTTTPGPQPTSTVSLLRRGTVVGSRIWNESWTGMAAHDDLLVLYRGVRQFPVPGGMHTLPPHYEVCRVSPDHRITTVWNYEDFPATVDNVKGDDIDTPVGILFYQFATGSNVAEIRSLTERSFVRTAALGQLRQIVPDLPDSGLGWFSIAPC</sequence>